<dbReference type="EMBL" id="FUYV01000069">
    <property type="protein sequence ID" value="SKC24287.1"/>
    <property type="molecule type" value="Genomic_DNA"/>
</dbReference>
<feature type="transmembrane region" description="Helical" evidence="1">
    <location>
        <begin position="241"/>
        <end position="262"/>
    </location>
</feature>
<dbReference type="RefSeq" id="WP_079559216.1">
    <property type="nucleotide sequence ID" value="NZ_CP021904.1"/>
</dbReference>
<organism evidence="2 3">
    <name type="scientific">Alkalitalea saponilacus</name>
    <dbReference type="NCBI Taxonomy" id="889453"/>
    <lineage>
        <taxon>Bacteria</taxon>
        <taxon>Pseudomonadati</taxon>
        <taxon>Bacteroidota</taxon>
        <taxon>Bacteroidia</taxon>
        <taxon>Marinilabiliales</taxon>
        <taxon>Marinilabiliaceae</taxon>
        <taxon>Alkalitalea</taxon>
    </lineage>
</organism>
<keyword evidence="1" id="KW-1133">Transmembrane helix</keyword>
<reference evidence="2 3" key="1">
    <citation type="submission" date="2017-02" db="EMBL/GenBank/DDBJ databases">
        <authorList>
            <person name="Peterson S.W."/>
        </authorList>
    </citation>
    <scope>NUCLEOTIDE SEQUENCE [LARGE SCALE GENOMIC DNA]</scope>
    <source>
        <strain evidence="2 3">DSM 24412</strain>
    </source>
</reference>
<keyword evidence="1" id="KW-0812">Transmembrane</keyword>
<feature type="transmembrane region" description="Helical" evidence="1">
    <location>
        <begin position="218"/>
        <end position="235"/>
    </location>
</feature>
<feature type="transmembrane region" description="Helical" evidence="1">
    <location>
        <begin position="170"/>
        <end position="192"/>
    </location>
</feature>
<gene>
    <name evidence="2" type="ORF">SAMN03080601_03586</name>
</gene>
<accession>A0A1T5HUF8</accession>
<evidence type="ECO:0000313" key="3">
    <source>
        <dbReference type="Proteomes" id="UP000191055"/>
    </source>
</evidence>
<dbReference type="KEGG" id="asx:CDL62_15705"/>
<dbReference type="KEGG" id="asx:CDL62_15645"/>
<protein>
    <submittedName>
        <fullName evidence="2">Uncharacterized protein</fullName>
    </submittedName>
</protein>
<sequence length="276" mass="33235">MTRLSKIWSELSEMKFENQVLNFFETRQTRIIDILKTAETSEELELAGLIIHRFARAFNEREMYSSVYYLFISAYVNTADRITGKQEDINELKYELARGLHHNRKYKYSKQLFNELADTEFDTKRIDFWWNQSAFASTRDEIWIKTHILPSVTRFLLMIAYLTVVLWTKIFVISTIVFIGLFLFVELQWFLYKVNYYLKEFENNPDFELIKRKIKNKIVIQFGISILIFPIYYWGHDLIYLTTFIIAIYLNVYHYGLELYYLPKLIATQNRKKASN</sequence>
<evidence type="ECO:0000313" key="2">
    <source>
        <dbReference type="EMBL" id="SKC24287.1"/>
    </source>
</evidence>
<keyword evidence="1" id="KW-0472">Membrane</keyword>
<name>A0A1T5HUF8_9BACT</name>
<keyword evidence="3" id="KW-1185">Reference proteome</keyword>
<evidence type="ECO:0000256" key="1">
    <source>
        <dbReference type="SAM" id="Phobius"/>
    </source>
</evidence>
<dbReference type="Proteomes" id="UP000191055">
    <property type="component" value="Unassembled WGS sequence"/>
</dbReference>
<dbReference type="AlphaFoldDB" id="A0A1T5HUF8"/>
<dbReference type="OrthoDB" id="1492549at2"/>
<proteinExistence type="predicted"/>